<dbReference type="InterPro" id="IPR040974">
    <property type="entry name" value="Fn3_PAP"/>
</dbReference>
<dbReference type="Proteomes" id="UP000306102">
    <property type="component" value="Unassembled WGS sequence"/>
</dbReference>
<sequence length="254" mass="28017">MGPLIKLIDAVLLLFFLVVILAAPTFDAQVCFPSKFFPNFLVDLNLWFTSEYGGKPWFNSTCLVYGVSVFTGMIRLSGWIFLAISWALVSLKGAASHRDQPLSRIAFDRAVVAPEDQAFVKASPSVLGLRSQNTEWVTLEYSIPTPSIGDWVGVFSPANFSASSCLPENLRTGPPFLSTAPIKYQYANYTNPKYKDNGKMGVKASIDQAKIGLLFCSIFRRIIKSEAGGSVKYNYFCKSKLTSLPAFGISKDME</sequence>
<dbReference type="EMBL" id="SDRB02006430">
    <property type="protein sequence ID" value="THG12612.1"/>
    <property type="molecule type" value="Genomic_DNA"/>
</dbReference>
<keyword evidence="1" id="KW-1133">Transmembrane helix</keyword>
<name>A0A4S4E925_CAMSN</name>
<dbReference type="PANTHER" id="PTHR45778">
    <property type="entry name" value="PURPLE ACID PHOSPHATASE-RELATED"/>
    <property type="match status" value="1"/>
</dbReference>
<gene>
    <name evidence="4" type="ORF">TEA_025892</name>
</gene>
<evidence type="ECO:0000313" key="5">
    <source>
        <dbReference type="Proteomes" id="UP000306102"/>
    </source>
</evidence>
<dbReference type="STRING" id="542762.A0A4S4E925"/>
<accession>A0A4S4E925</accession>
<dbReference type="AlphaFoldDB" id="A0A4S4E925"/>
<keyword evidence="1" id="KW-0812">Transmembrane</keyword>
<protein>
    <recommendedName>
        <fullName evidence="3">Purple acid phosphatase Fn3-like domain-containing protein</fullName>
    </recommendedName>
</protein>
<evidence type="ECO:0000256" key="2">
    <source>
        <dbReference type="SAM" id="SignalP"/>
    </source>
</evidence>
<dbReference type="Pfam" id="PF17808">
    <property type="entry name" value="fn3_PAP"/>
    <property type="match status" value="1"/>
</dbReference>
<dbReference type="PANTHER" id="PTHR45778:SF16">
    <property type="entry name" value="INACTIVE PURPLE ACID PHOSPHATASE 1-RELATED"/>
    <property type="match status" value="1"/>
</dbReference>
<proteinExistence type="predicted"/>
<evidence type="ECO:0000313" key="4">
    <source>
        <dbReference type="EMBL" id="THG12612.1"/>
    </source>
</evidence>
<keyword evidence="2" id="KW-0732">Signal</keyword>
<organism evidence="4 5">
    <name type="scientific">Camellia sinensis var. sinensis</name>
    <name type="common">China tea</name>
    <dbReference type="NCBI Taxonomy" id="542762"/>
    <lineage>
        <taxon>Eukaryota</taxon>
        <taxon>Viridiplantae</taxon>
        <taxon>Streptophyta</taxon>
        <taxon>Embryophyta</taxon>
        <taxon>Tracheophyta</taxon>
        <taxon>Spermatophyta</taxon>
        <taxon>Magnoliopsida</taxon>
        <taxon>eudicotyledons</taxon>
        <taxon>Gunneridae</taxon>
        <taxon>Pentapetalae</taxon>
        <taxon>asterids</taxon>
        <taxon>Ericales</taxon>
        <taxon>Theaceae</taxon>
        <taxon>Camellia</taxon>
    </lineage>
</organism>
<feature type="chain" id="PRO_5020698206" description="Purple acid phosphatase Fn3-like domain-containing protein" evidence="2">
    <location>
        <begin position="23"/>
        <end position="254"/>
    </location>
</feature>
<keyword evidence="1" id="KW-0472">Membrane</keyword>
<evidence type="ECO:0000256" key="1">
    <source>
        <dbReference type="SAM" id="Phobius"/>
    </source>
</evidence>
<keyword evidence="5" id="KW-1185">Reference proteome</keyword>
<comment type="caution">
    <text evidence="4">The sequence shown here is derived from an EMBL/GenBank/DDBJ whole genome shotgun (WGS) entry which is preliminary data.</text>
</comment>
<reference evidence="4 5" key="1">
    <citation type="journal article" date="2018" name="Proc. Natl. Acad. Sci. U.S.A.">
        <title>Draft genome sequence of Camellia sinensis var. sinensis provides insights into the evolution of the tea genome and tea quality.</title>
        <authorList>
            <person name="Wei C."/>
            <person name="Yang H."/>
            <person name="Wang S."/>
            <person name="Zhao J."/>
            <person name="Liu C."/>
            <person name="Gao L."/>
            <person name="Xia E."/>
            <person name="Lu Y."/>
            <person name="Tai Y."/>
            <person name="She G."/>
            <person name="Sun J."/>
            <person name="Cao H."/>
            <person name="Tong W."/>
            <person name="Gao Q."/>
            <person name="Li Y."/>
            <person name="Deng W."/>
            <person name="Jiang X."/>
            <person name="Wang W."/>
            <person name="Chen Q."/>
            <person name="Zhang S."/>
            <person name="Li H."/>
            <person name="Wu J."/>
            <person name="Wang P."/>
            <person name="Li P."/>
            <person name="Shi C."/>
            <person name="Zheng F."/>
            <person name="Jian J."/>
            <person name="Huang B."/>
            <person name="Shan D."/>
            <person name="Shi M."/>
            <person name="Fang C."/>
            <person name="Yue Y."/>
            <person name="Li F."/>
            <person name="Li D."/>
            <person name="Wei S."/>
            <person name="Han B."/>
            <person name="Jiang C."/>
            <person name="Yin Y."/>
            <person name="Xia T."/>
            <person name="Zhang Z."/>
            <person name="Bennetzen J.L."/>
            <person name="Zhao S."/>
            <person name="Wan X."/>
        </authorList>
    </citation>
    <scope>NUCLEOTIDE SEQUENCE [LARGE SCALE GENOMIC DNA]</scope>
    <source>
        <strain evidence="5">cv. Shuchazao</strain>
        <tissue evidence="4">Leaf</tissue>
    </source>
</reference>
<feature type="transmembrane region" description="Helical" evidence="1">
    <location>
        <begin position="63"/>
        <end position="89"/>
    </location>
</feature>
<feature type="signal peptide" evidence="2">
    <location>
        <begin position="1"/>
        <end position="22"/>
    </location>
</feature>
<evidence type="ECO:0000259" key="3">
    <source>
        <dbReference type="Pfam" id="PF17808"/>
    </source>
</evidence>
<feature type="domain" description="Purple acid phosphatase Fn3-like" evidence="3">
    <location>
        <begin position="120"/>
        <end position="202"/>
    </location>
</feature>